<dbReference type="RefSeq" id="XP_062696598.1">
    <property type="nucleotide sequence ID" value="XM_062839855.1"/>
</dbReference>
<evidence type="ECO:0000256" key="1">
    <source>
        <dbReference type="ARBA" id="ARBA00004141"/>
    </source>
</evidence>
<dbReference type="GO" id="GO:0022857">
    <property type="term" value="F:transmembrane transporter activity"/>
    <property type="evidence" value="ECO:0007669"/>
    <property type="project" value="InterPro"/>
</dbReference>
<feature type="transmembrane region" description="Helical" evidence="7">
    <location>
        <begin position="180"/>
        <end position="201"/>
    </location>
</feature>
<protein>
    <submittedName>
        <fullName evidence="9">Major facilitator superfamily domain-containing protein</fullName>
    </submittedName>
</protein>
<dbReference type="InterPro" id="IPR020846">
    <property type="entry name" value="MFS_dom"/>
</dbReference>
<evidence type="ECO:0000256" key="7">
    <source>
        <dbReference type="SAM" id="Phobius"/>
    </source>
</evidence>
<name>A0AAJ0IEM4_9PEZI</name>
<feature type="region of interest" description="Disordered" evidence="6">
    <location>
        <begin position="1"/>
        <end position="28"/>
    </location>
</feature>
<dbReference type="Proteomes" id="UP001285908">
    <property type="component" value="Unassembled WGS sequence"/>
</dbReference>
<feature type="transmembrane region" description="Helical" evidence="7">
    <location>
        <begin position="145"/>
        <end position="168"/>
    </location>
</feature>
<feature type="domain" description="Major facilitator superfamily (MFS) profile" evidence="8">
    <location>
        <begin position="54"/>
        <end position="469"/>
    </location>
</feature>
<evidence type="ECO:0000256" key="3">
    <source>
        <dbReference type="ARBA" id="ARBA00022692"/>
    </source>
</evidence>
<gene>
    <name evidence="9" type="ORF">B0T23DRAFT_424484</name>
</gene>
<organism evidence="9 10">
    <name type="scientific">Neurospora hispaniola</name>
    <dbReference type="NCBI Taxonomy" id="588809"/>
    <lineage>
        <taxon>Eukaryota</taxon>
        <taxon>Fungi</taxon>
        <taxon>Dikarya</taxon>
        <taxon>Ascomycota</taxon>
        <taxon>Pezizomycotina</taxon>
        <taxon>Sordariomycetes</taxon>
        <taxon>Sordariomycetidae</taxon>
        <taxon>Sordariales</taxon>
        <taxon>Sordariaceae</taxon>
        <taxon>Neurospora</taxon>
    </lineage>
</organism>
<feature type="transmembrane region" description="Helical" evidence="7">
    <location>
        <begin position="323"/>
        <end position="340"/>
    </location>
</feature>
<keyword evidence="2" id="KW-0813">Transport</keyword>
<feature type="transmembrane region" description="Helical" evidence="7">
    <location>
        <begin position="91"/>
        <end position="113"/>
    </location>
</feature>
<keyword evidence="3 7" id="KW-0812">Transmembrane</keyword>
<dbReference type="InterPro" id="IPR036259">
    <property type="entry name" value="MFS_trans_sf"/>
</dbReference>
<comment type="subcellular location">
    <subcellularLocation>
        <location evidence="1">Membrane</location>
        <topology evidence="1">Multi-pass membrane protein</topology>
    </subcellularLocation>
</comment>
<reference evidence="9 10" key="1">
    <citation type="journal article" date="2023" name="Mol. Phylogenet. Evol.">
        <title>Genome-scale phylogeny and comparative genomics of the fungal order Sordariales.</title>
        <authorList>
            <person name="Hensen N."/>
            <person name="Bonometti L."/>
            <person name="Westerberg I."/>
            <person name="Brannstrom I.O."/>
            <person name="Guillou S."/>
            <person name="Cros-Aarteil S."/>
            <person name="Calhoun S."/>
            <person name="Haridas S."/>
            <person name="Kuo A."/>
            <person name="Mondo S."/>
            <person name="Pangilinan J."/>
            <person name="Riley R."/>
            <person name="LaButti K."/>
            <person name="Andreopoulos B."/>
            <person name="Lipzen A."/>
            <person name="Chen C."/>
            <person name="Yan M."/>
            <person name="Daum C."/>
            <person name="Ng V."/>
            <person name="Clum A."/>
            <person name="Steindorff A."/>
            <person name="Ohm R.A."/>
            <person name="Martin F."/>
            <person name="Silar P."/>
            <person name="Natvig D.O."/>
            <person name="Lalanne C."/>
            <person name="Gautier V."/>
            <person name="Ament-Velasquez S.L."/>
            <person name="Kruys A."/>
            <person name="Hutchinson M.I."/>
            <person name="Powell A.J."/>
            <person name="Barry K."/>
            <person name="Miller A.N."/>
            <person name="Grigoriev I.V."/>
            <person name="Debuchy R."/>
            <person name="Gladieux P."/>
            <person name="Hiltunen Thoren M."/>
            <person name="Johannesson H."/>
        </authorList>
    </citation>
    <scope>NUCLEOTIDE SEQUENCE [LARGE SCALE GENOMIC DNA]</scope>
    <source>
        <strain evidence="9 10">FGSC 10403</strain>
    </source>
</reference>
<dbReference type="FunFam" id="1.20.1250.20:FF:000034">
    <property type="entry name" value="MFS general substrate transporter"/>
    <property type="match status" value="1"/>
</dbReference>
<evidence type="ECO:0000313" key="9">
    <source>
        <dbReference type="EMBL" id="KAK3498965.1"/>
    </source>
</evidence>
<keyword evidence="10" id="KW-1185">Reference proteome</keyword>
<evidence type="ECO:0000256" key="5">
    <source>
        <dbReference type="ARBA" id="ARBA00023136"/>
    </source>
</evidence>
<keyword evidence="4 7" id="KW-1133">Transmembrane helix</keyword>
<dbReference type="PROSITE" id="PS50850">
    <property type="entry name" value="MFS"/>
    <property type="match status" value="1"/>
</dbReference>
<evidence type="ECO:0000256" key="2">
    <source>
        <dbReference type="ARBA" id="ARBA00022448"/>
    </source>
</evidence>
<dbReference type="PANTHER" id="PTHR43791:SF22">
    <property type="entry name" value="TRANSPORTER, PUTATIVE (AFU_ORTHOLOGUE AFUA_6G11320)-RELATED"/>
    <property type="match status" value="1"/>
</dbReference>
<feature type="transmembrane region" description="Helical" evidence="7">
    <location>
        <begin position="213"/>
        <end position="235"/>
    </location>
</feature>
<feature type="transmembrane region" description="Helical" evidence="7">
    <location>
        <begin position="378"/>
        <end position="398"/>
    </location>
</feature>
<evidence type="ECO:0000259" key="8">
    <source>
        <dbReference type="PROSITE" id="PS50850"/>
    </source>
</evidence>
<keyword evidence="5 7" id="KW-0472">Membrane</keyword>
<feature type="transmembrane region" description="Helical" evidence="7">
    <location>
        <begin position="347"/>
        <end position="366"/>
    </location>
</feature>
<dbReference type="GO" id="GO:0016020">
    <property type="term" value="C:membrane"/>
    <property type="evidence" value="ECO:0007669"/>
    <property type="project" value="UniProtKB-SubCell"/>
</dbReference>
<feature type="transmembrane region" description="Helical" evidence="7">
    <location>
        <begin position="283"/>
        <end position="303"/>
    </location>
</feature>
<dbReference type="Gene3D" id="1.20.1250.20">
    <property type="entry name" value="MFS general substrate transporter like domains"/>
    <property type="match status" value="2"/>
</dbReference>
<comment type="caution">
    <text evidence="9">The sequence shown here is derived from an EMBL/GenBank/DDBJ whole genome shotgun (WGS) entry which is preliminary data.</text>
</comment>
<dbReference type="AlphaFoldDB" id="A0AAJ0IEM4"/>
<dbReference type="FunFam" id="1.20.1250.20:FF:000068">
    <property type="entry name" value="MFS general substrate transporter"/>
    <property type="match status" value="1"/>
</dbReference>
<feature type="transmembrane region" description="Helical" evidence="7">
    <location>
        <begin position="443"/>
        <end position="464"/>
    </location>
</feature>
<dbReference type="EMBL" id="JAULSX010000001">
    <property type="protein sequence ID" value="KAK3498965.1"/>
    <property type="molecule type" value="Genomic_DNA"/>
</dbReference>
<dbReference type="Pfam" id="PF07690">
    <property type="entry name" value="MFS_1"/>
    <property type="match status" value="1"/>
</dbReference>
<accession>A0AAJ0IEM4</accession>
<dbReference type="PANTHER" id="PTHR43791">
    <property type="entry name" value="PERMEASE-RELATED"/>
    <property type="match status" value="1"/>
</dbReference>
<feature type="compositionally biased region" description="Basic and acidic residues" evidence="6">
    <location>
        <begin position="1"/>
        <end position="10"/>
    </location>
</feature>
<evidence type="ECO:0000313" key="10">
    <source>
        <dbReference type="Proteomes" id="UP001285908"/>
    </source>
</evidence>
<dbReference type="GeneID" id="87877477"/>
<dbReference type="SUPFAM" id="SSF103473">
    <property type="entry name" value="MFS general substrate transporter"/>
    <property type="match status" value="1"/>
</dbReference>
<feature type="transmembrane region" description="Helical" evidence="7">
    <location>
        <begin position="410"/>
        <end position="431"/>
    </location>
</feature>
<evidence type="ECO:0000256" key="4">
    <source>
        <dbReference type="ARBA" id="ARBA00022989"/>
    </source>
</evidence>
<feature type="transmembrane region" description="Helical" evidence="7">
    <location>
        <begin position="120"/>
        <end position="139"/>
    </location>
</feature>
<proteinExistence type="predicted"/>
<evidence type="ECO:0000256" key="6">
    <source>
        <dbReference type="SAM" id="MobiDB-lite"/>
    </source>
</evidence>
<sequence length="499" mass="55650">MAEPVTEEKYQQYSESDPGKRSVDPGSVKASETVDFETNSVNEKSLLRKLDIRLLPAVGILYLLSFLDRSNVGNARIEGLASDLGMTGNQYLTGLTLYFIGYVIFEIPCNIVLKRTTPRFWLPTLTILWGIVATLMGIVQNLTGFFIARFFLGVAESGLFPGVVYYFSMWYKRRERQFRISLFFGAAALAGSFGGILAYGIGFLRGTVWEHGWRWIFILEGIATVLIAFGAYWFIHNYPDTAEFLSDKERKFIHARLASDSDATHDERFTWDNVLRAIKDPKCWLYGLSFHTMSLPLYTFSLFLPSIINALGYRAATAQLLTIPPYAFAFLTTIAVATVSERLHQRAIFIIGSAIFAIIGYIMLLANKDPIAHPGLSYAGTFFAAGGIYPATALALSWPAINVSGQTKRAVANAMQISIGNLGAVLGTQLYRSGDGPRYIVGHSFALGYLVGNVIVSSLLYFVLSRENKRRDGVAPEVEEVGHLKDWDGDEDPRWRFQY</sequence>
<dbReference type="InterPro" id="IPR011701">
    <property type="entry name" value="MFS"/>
</dbReference>